<dbReference type="HOGENOM" id="CLU_2067893_0_0_2"/>
<organism evidence="2 3">
    <name type="scientific">Pyrolobus fumarii (strain DSM 11204 / 1A)</name>
    <dbReference type="NCBI Taxonomy" id="694429"/>
    <lineage>
        <taxon>Archaea</taxon>
        <taxon>Thermoproteota</taxon>
        <taxon>Thermoprotei</taxon>
        <taxon>Desulfurococcales</taxon>
        <taxon>Pyrodictiaceae</taxon>
        <taxon>Pyrolobus</taxon>
    </lineage>
</organism>
<protein>
    <submittedName>
        <fullName evidence="2">Uncharacterized protein</fullName>
    </submittedName>
</protein>
<dbReference type="KEGG" id="pfm:Pyrfu_0311"/>
<accession>G0EFE0</accession>
<feature type="transmembrane region" description="Helical" evidence="1">
    <location>
        <begin position="55"/>
        <end position="76"/>
    </location>
</feature>
<dbReference type="STRING" id="694429.Pyrfu_0311"/>
<dbReference type="eggNOG" id="arCOG05590">
    <property type="taxonomic scope" value="Archaea"/>
</dbReference>
<gene>
    <name evidence="2" type="ordered locus">Pyrfu_0311</name>
</gene>
<dbReference type="Proteomes" id="UP000001037">
    <property type="component" value="Chromosome"/>
</dbReference>
<proteinExistence type="predicted"/>
<sequence>MQAWVRLIASTTGILLSSIAFLALLTGICLRLPGATSTITLGLLDYAACAELHLSTLPPLLAVIGYVHAAATADIIAHYASRGGGQAARLLANVYRILVYALGAFITSYTLMLSLLPG</sequence>
<dbReference type="GeneID" id="11139955"/>
<keyword evidence="3" id="KW-1185">Reference proteome</keyword>
<reference evidence="2 3" key="1">
    <citation type="journal article" date="2011" name="Stand. Genomic Sci.">
        <title>Complete genome sequence of the hyperthermophilic chemolithoautotroph Pyrolobus fumarii type strain (1A).</title>
        <authorList>
            <person name="Anderson I."/>
            <person name="Goker M."/>
            <person name="Nolan M."/>
            <person name="Lucas S."/>
            <person name="Hammon N."/>
            <person name="Deshpande S."/>
            <person name="Cheng J.F."/>
            <person name="Tapia R."/>
            <person name="Han C."/>
            <person name="Goodwin L."/>
            <person name="Pitluck S."/>
            <person name="Huntemann M."/>
            <person name="Liolios K."/>
            <person name="Ivanova N."/>
            <person name="Pagani I."/>
            <person name="Mavromatis K."/>
            <person name="Ovchinikova G."/>
            <person name="Pati A."/>
            <person name="Chen A."/>
            <person name="Palaniappan K."/>
            <person name="Land M."/>
            <person name="Hauser L."/>
            <person name="Brambilla E.M."/>
            <person name="Huber H."/>
            <person name="Yasawong M."/>
            <person name="Rohde M."/>
            <person name="Spring S."/>
            <person name="Abt B."/>
            <person name="Sikorski J."/>
            <person name="Wirth R."/>
            <person name="Detter J.C."/>
            <person name="Woyke T."/>
            <person name="Bristow J."/>
            <person name="Eisen J.A."/>
            <person name="Markowitz V."/>
            <person name="Hugenholtz P."/>
            <person name="Kyrpides N.C."/>
            <person name="Klenk H.P."/>
            <person name="Lapidus A."/>
        </authorList>
    </citation>
    <scope>NUCLEOTIDE SEQUENCE [LARGE SCALE GENOMIC DNA]</scope>
    <source>
        <strain evidence="3">DSM 11204 / 1A</strain>
    </source>
</reference>
<feature type="transmembrane region" description="Helical" evidence="1">
    <location>
        <begin position="97"/>
        <end position="116"/>
    </location>
</feature>
<dbReference type="InParanoid" id="G0EFE0"/>
<evidence type="ECO:0000313" key="3">
    <source>
        <dbReference type="Proteomes" id="UP000001037"/>
    </source>
</evidence>
<dbReference type="RefSeq" id="WP_014025860.1">
    <property type="nucleotide sequence ID" value="NC_015931.1"/>
</dbReference>
<dbReference type="EMBL" id="CP002838">
    <property type="protein sequence ID" value="AEM38183.1"/>
    <property type="molecule type" value="Genomic_DNA"/>
</dbReference>
<evidence type="ECO:0000313" key="2">
    <source>
        <dbReference type="EMBL" id="AEM38183.1"/>
    </source>
</evidence>
<evidence type="ECO:0000256" key="1">
    <source>
        <dbReference type="SAM" id="Phobius"/>
    </source>
</evidence>
<keyword evidence="1" id="KW-0472">Membrane</keyword>
<name>G0EFE0_PYRF1</name>
<keyword evidence="1" id="KW-0812">Transmembrane</keyword>
<keyword evidence="1" id="KW-1133">Transmembrane helix</keyword>
<dbReference type="AlphaFoldDB" id="G0EFE0"/>